<dbReference type="GeneID" id="63819533"/>
<dbReference type="EMBL" id="KV427658">
    <property type="protein sequence ID" value="KZT01914.1"/>
    <property type="molecule type" value="Genomic_DNA"/>
</dbReference>
<evidence type="ECO:0000313" key="3">
    <source>
        <dbReference type="Proteomes" id="UP000076871"/>
    </source>
</evidence>
<sequence length="395" mass="44000">MAEHATSEPLKDKPPAYDTLSDRGSLDEEKCTPHKTIPASLRKFVYPPSNRRTSIFSFFPRRSSLQNAELKMAVIDILKDLAKRREIDDNAWSVLDHCADACRMNAGSFRSILQERILGDHTFIYWAVLKQSRTEEVQGSSNSEKSAECDLVVRLLELAAPLTDQIRAEFGLACLQTADQVHFEYVRGSPVLSPLSGTEEILLGSAAPPDQLDVEDDLADEHRFVVCFRVPMFAKRMWVVRRIELQFIARGRLWALIFWNPTEAECKSPSSRWTFIPDQWQATVLLVHPSPPTALDSRLTVLPAANSVPASSGTPRENTCHTTTGERAKKPLCWPLQTKHMAPSGVFSAPVLACFSHLQMNKSSYFAPDGTLNGRWQAVLAPPGTRCLCGSAHAT</sequence>
<dbReference type="RefSeq" id="XP_040759654.1">
    <property type="nucleotide sequence ID" value="XM_040902502.1"/>
</dbReference>
<reference evidence="2 3" key="1">
    <citation type="journal article" date="2016" name="Mol. Biol. Evol.">
        <title>Comparative Genomics of Early-Diverging Mushroom-Forming Fungi Provides Insights into the Origins of Lignocellulose Decay Capabilities.</title>
        <authorList>
            <person name="Nagy L.G."/>
            <person name="Riley R."/>
            <person name="Tritt A."/>
            <person name="Adam C."/>
            <person name="Daum C."/>
            <person name="Floudas D."/>
            <person name="Sun H."/>
            <person name="Yadav J.S."/>
            <person name="Pangilinan J."/>
            <person name="Larsson K.H."/>
            <person name="Matsuura K."/>
            <person name="Barry K."/>
            <person name="Labutti K."/>
            <person name="Kuo R."/>
            <person name="Ohm R.A."/>
            <person name="Bhattacharya S.S."/>
            <person name="Shirouzu T."/>
            <person name="Yoshinaga Y."/>
            <person name="Martin F.M."/>
            <person name="Grigoriev I.V."/>
            <person name="Hibbett D.S."/>
        </authorList>
    </citation>
    <scope>NUCLEOTIDE SEQUENCE [LARGE SCALE GENOMIC DNA]</scope>
    <source>
        <strain evidence="2 3">93-53</strain>
    </source>
</reference>
<organism evidence="2 3">
    <name type="scientific">Laetiporus sulphureus 93-53</name>
    <dbReference type="NCBI Taxonomy" id="1314785"/>
    <lineage>
        <taxon>Eukaryota</taxon>
        <taxon>Fungi</taxon>
        <taxon>Dikarya</taxon>
        <taxon>Basidiomycota</taxon>
        <taxon>Agaricomycotina</taxon>
        <taxon>Agaricomycetes</taxon>
        <taxon>Polyporales</taxon>
        <taxon>Laetiporus</taxon>
    </lineage>
</organism>
<dbReference type="Proteomes" id="UP000076871">
    <property type="component" value="Unassembled WGS sequence"/>
</dbReference>
<feature type="region of interest" description="Disordered" evidence="1">
    <location>
        <begin position="1"/>
        <end position="31"/>
    </location>
</feature>
<evidence type="ECO:0000313" key="2">
    <source>
        <dbReference type="EMBL" id="KZT01914.1"/>
    </source>
</evidence>
<dbReference type="AlphaFoldDB" id="A0A165BZ52"/>
<proteinExistence type="predicted"/>
<dbReference type="STRING" id="1314785.A0A165BZ52"/>
<name>A0A165BZ52_9APHY</name>
<dbReference type="InParanoid" id="A0A165BZ52"/>
<keyword evidence="3" id="KW-1185">Reference proteome</keyword>
<dbReference type="OrthoDB" id="2959034at2759"/>
<accession>A0A165BZ52</accession>
<gene>
    <name evidence="2" type="ORF">LAESUDRAFT_449331</name>
</gene>
<protein>
    <submittedName>
        <fullName evidence="2">Uncharacterized protein</fullName>
    </submittedName>
</protein>
<evidence type="ECO:0000256" key="1">
    <source>
        <dbReference type="SAM" id="MobiDB-lite"/>
    </source>
</evidence>